<dbReference type="PIRSF" id="PIRSF000337">
    <property type="entry name" value="NTA_MOA"/>
    <property type="match status" value="1"/>
</dbReference>
<dbReference type="InterPro" id="IPR016215">
    <property type="entry name" value="NTA_MOA"/>
</dbReference>
<gene>
    <name evidence="7" type="ORF">ACFPOH_16925</name>
</gene>
<dbReference type="RefSeq" id="WP_390310746.1">
    <property type="nucleotide sequence ID" value="NZ_JBHSNQ010000195.1"/>
</dbReference>
<evidence type="ECO:0000256" key="1">
    <source>
        <dbReference type="ARBA" id="ARBA00022630"/>
    </source>
</evidence>
<evidence type="ECO:0000313" key="7">
    <source>
        <dbReference type="EMBL" id="MFC5543396.1"/>
    </source>
</evidence>
<evidence type="ECO:0000256" key="3">
    <source>
        <dbReference type="ARBA" id="ARBA00023002"/>
    </source>
</evidence>
<keyword evidence="3 7" id="KW-0560">Oxidoreductase</keyword>
<dbReference type="SUPFAM" id="SSF51679">
    <property type="entry name" value="Bacterial luciferase-like"/>
    <property type="match status" value="1"/>
</dbReference>
<name>A0ABW0RGF0_9BACL</name>
<dbReference type="InterPro" id="IPR011251">
    <property type="entry name" value="Luciferase-like_dom"/>
</dbReference>
<accession>A0ABW0RGF0</accession>
<dbReference type="InterPro" id="IPR051260">
    <property type="entry name" value="Diverse_substr_monoxygenases"/>
</dbReference>
<comment type="caution">
    <text evidence="7">The sequence shown here is derived from an EMBL/GenBank/DDBJ whole genome shotgun (WGS) entry which is preliminary data.</text>
</comment>
<evidence type="ECO:0000256" key="2">
    <source>
        <dbReference type="ARBA" id="ARBA00022643"/>
    </source>
</evidence>
<sequence length="444" mass="50166">MSKRQLKLGAFFNVPGHHFASWRHPSTQPERTLDLDYFVELAKIAERGKFDTIFFADGFGQELEEYSPSGIKLDPIIIQSALAAVTKKIGLVATVTTSYNEPFQLARKFIGLDHLSKGRAAWNVVTSNSEREAPLFGRDKHLAHAERYERAEEFVDVVKKLWLSIDKDALVIDKESGRYLDLSKVQPVNHEGKWFKVRGTLDAPTSPQGHPVIVQAGSSEAGKELAARTADVVFTAWQTLEEAQAFYRDLKGRLAKYGRNPEELLIMPGVYITVAKTEEEAVAKRKELDQYIHPKAGLKYLSHFFGADLTRYHIDDPLPEHFDGEDKTNPRIRANIVRNIAKRENLKTIRELYEFIAGARGHREIVGTPEQIADQLQEWFEQGAADGFNVMAPTFPDGLNDIVDLVIPELQRRGLFRTEYEGTTLRENLGLKNPARTVIENVKG</sequence>
<keyword evidence="8" id="KW-1185">Reference proteome</keyword>
<dbReference type="GO" id="GO:0016491">
    <property type="term" value="F:oxidoreductase activity"/>
    <property type="evidence" value="ECO:0007669"/>
    <property type="project" value="UniProtKB-KW"/>
</dbReference>
<comment type="similarity">
    <text evidence="5">Belongs to the NtaA/SnaA/DszA monooxygenase family.</text>
</comment>
<evidence type="ECO:0000256" key="4">
    <source>
        <dbReference type="ARBA" id="ARBA00023033"/>
    </source>
</evidence>
<dbReference type="Proteomes" id="UP001595978">
    <property type="component" value="Unassembled WGS sequence"/>
</dbReference>
<dbReference type="EC" id="1.-.-.-" evidence="7"/>
<dbReference type="CDD" id="cd01095">
    <property type="entry name" value="Nitrilotriacetate_monoxgenase"/>
    <property type="match status" value="1"/>
</dbReference>
<dbReference type="Gene3D" id="3.20.20.30">
    <property type="entry name" value="Luciferase-like domain"/>
    <property type="match status" value="1"/>
</dbReference>
<dbReference type="PANTHER" id="PTHR30011">
    <property type="entry name" value="ALKANESULFONATE MONOOXYGENASE-RELATED"/>
    <property type="match status" value="1"/>
</dbReference>
<protein>
    <submittedName>
        <fullName evidence="7">LLM class flavin-dependent oxidoreductase</fullName>
        <ecNumber evidence="7">1.-.-.-</ecNumber>
    </submittedName>
</protein>
<keyword evidence="2" id="KW-0288">FMN</keyword>
<proteinExistence type="inferred from homology"/>
<keyword evidence="1" id="KW-0285">Flavoprotein</keyword>
<dbReference type="InterPro" id="IPR036661">
    <property type="entry name" value="Luciferase-like_sf"/>
</dbReference>
<organism evidence="7 8">
    <name type="scientific">Ureibacillus suwonensis</name>
    <dbReference type="NCBI Taxonomy" id="313007"/>
    <lineage>
        <taxon>Bacteria</taxon>
        <taxon>Bacillati</taxon>
        <taxon>Bacillota</taxon>
        <taxon>Bacilli</taxon>
        <taxon>Bacillales</taxon>
        <taxon>Caryophanaceae</taxon>
        <taxon>Ureibacillus</taxon>
    </lineage>
</organism>
<dbReference type="PANTHER" id="PTHR30011:SF16">
    <property type="entry name" value="C2H2 FINGER DOMAIN TRANSCRIPTION FACTOR (EUROFUNG)-RELATED"/>
    <property type="match status" value="1"/>
</dbReference>
<dbReference type="NCBIfam" id="TIGR03860">
    <property type="entry name" value="FMN_nitrolo"/>
    <property type="match status" value="1"/>
</dbReference>
<keyword evidence="4" id="KW-0503">Monooxygenase</keyword>
<feature type="domain" description="Luciferase-like" evidence="6">
    <location>
        <begin position="17"/>
        <end position="384"/>
    </location>
</feature>
<dbReference type="Pfam" id="PF00296">
    <property type="entry name" value="Bac_luciferase"/>
    <property type="match status" value="1"/>
</dbReference>
<dbReference type="EMBL" id="JBHSNQ010000195">
    <property type="protein sequence ID" value="MFC5543396.1"/>
    <property type="molecule type" value="Genomic_DNA"/>
</dbReference>
<evidence type="ECO:0000313" key="8">
    <source>
        <dbReference type="Proteomes" id="UP001595978"/>
    </source>
</evidence>
<evidence type="ECO:0000256" key="5">
    <source>
        <dbReference type="ARBA" id="ARBA00033748"/>
    </source>
</evidence>
<reference evidence="8" key="1">
    <citation type="journal article" date="2019" name="Int. J. Syst. Evol. Microbiol.">
        <title>The Global Catalogue of Microorganisms (GCM) 10K type strain sequencing project: providing services to taxonomists for standard genome sequencing and annotation.</title>
        <authorList>
            <consortium name="The Broad Institute Genomics Platform"/>
            <consortium name="The Broad Institute Genome Sequencing Center for Infectious Disease"/>
            <person name="Wu L."/>
            <person name="Ma J."/>
        </authorList>
    </citation>
    <scope>NUCLEOTIDE SEQUENCE [LARGE SCALE GENOMIC DNA]</scope>
    <source>
        <strain evidence="8">CCUG 56331</strain>
    </source>
</reference>
<evidence type="ECO:0000259" key="6">
    <source>
        <dbReference type="Pfam" id="PF00296"/>
    </source>
</evidence>